<dbReference type="EMBL" id="ARYI01000004">
    <property type="protein sequence ID" value="KCZ95328.1"/>
    <property type="molecule type" value="Genomic_DNA"/>
</dbReference>
<evidence type="ECO:0000256" key="1">
    <source>
        <dbReference type="ARBA" id="ARBA00023015"/>
    </source>
</evidence>
<keyword evidence="3" id="KW-0804">Transcription</keyword>
<dbReference type="Gene3D" id="1.10.260.40">
    <property type="entry name" value="lambda repressor-like DNA-binding domains"/>
    <property type="match status" value="1"/>
</dbReference>
<dbReference type="GO" id="GO:0005829">
    <property type="term" value="C:cytosol"/>
    <property type="evidence" value="ECO:0007669"/>
    <property type="project" value="TreeGrafter"/>
</dbReference>
<dbReference type="PANTHER" id="PTHR46797:SF23">
    <property type="entry name" value="HTH-TYPE TRANSCRIPTIONAL REGULATOR SUTR"/>
    <property type="match status" value="1"/>
</dbReference>
<protein>
    <submittedName>
        <fullName evidence="5">DNA-binding protein</fullName>
    </submittedName>
</protein>
<dbReference type="Proteomes" id="UP000025061">
    <property type="component" value="Unassembled WGS sequence"/>
</dbReference>
<comment type="caution">
    <text evidence="5">The sequence shown here is derived from an EMBL/GenBank/DDBJ whole genome shotgun (WGS) entry which is preliminary data.</text>
</comment>
<keyword evidence="1" id="KW-0805">Transcription regulation</keyword>
<evidence type="ECO:0000256" key="2">
    <source>
        <dbReference type="ARBA" id="ARBA00023125"/>
    </source>
</evidence>
<dbReference type="SUPFAM" id="SSF47413">
    <property type="entry name" value="lambda repressor-like DNA-binding domains"/>
    <property type="match status" value="1"/>
</dbReference>
<dbReference type="InterPro" id="IPR001387">
    <property type="entry name" value="Cro/C1-type_HTH"/>
</dbReference>
<dbReference type="PANTHER" id="PTHR46797">
    <property type="entry name" value="HTH-TYPE TRANSCRIPTIONAL REGULATOR"/>
    <property type="match status" value="1"/>
</dbReference>
<dbReference type="PROSITE" id="PS50943">
    <property type="entry name" value="HTH_CROC1"/>
    <property type="match status" value="1"/>
</dbReference>
<evidence type="ECO:0000259" key="4">
    <source>
        <dbReference type="PROSITE" id="PS50943"/>
    </source>
</evidence>
<proteinExistence type="predicted"/>
<organism evidence="5 6">
    <name type="scientific">Hyphomonas hirschiana VP5</name>
    <dbReference type="NCBI Taxonomy" id="1280951"/>
    <lineage>
        <taxon>Bacteria</taxon>
        <taxon>Pseudomonadati</taxon>
        <taxon>Pseudomonadota</taxon>
        <taxon>Alphaproteobacteria</taxon>
        <taxon>Hyphomonadales</taxon>
        <taxon>Hyphomonadaceae</taxon>
        <taxon>Hyphomonas</taxon>
    </lineage>
</organism>
<dbReference type="PATRIC" id="fig|1280951.3.peg.1340"/>
<feature type="domain" description="HTH cro/C1-type" evidence="4">
    <location>
        <begin position="11"/>
        <end position="65"/>
    </location>
</feature>
<gene>
    <name evidence="5" type="ORF">HHI_06644</name>
</gene>
<dbReference type="InterPro" id="IPR010982">
    <property type="entry name" value="Lambda_DNA-bd_dom_sf"/>
</dbReference>
<evidence type="ECO:0000313" key="6">
    <source>
        <dbReference type="Proteomes" id="UP000025061"/>
    </source>
</evidence>
<name>A0A059FXX4_9PROT</name>
<dbReference type="GO" id="GO:0003700">
    <property type="term" value="F:DNA-binding transcription factor activity"/>
    <property type="evidence" value="ECO:0007669"/>
    <property type="project" value="TreeGrafter"/>
</dbReference>
<evidence type="ECO:0000256" key="3">
    <source>
        <dbReference type="ARBA" id="ARBA00023163"/>
    </source>
</evidence>
<sequence length="69" mass="8038">MDIRQKFGKRLRQLREERGWSQEEFADRAGLHRTYVSAVERGVRNPTLSVLERLAKALDIKLSELVQSV</sequence>
<dbReference type="InterPro" id="IPR050807">
    <property type="entry name" value="TransReg_Diox_bact_type"/>
</dbReference>
<dbReference type="SMART" id="SM00530">
    <property type="entry name" value="HTH_XRE"/>
    <property type="match status" value="1"/>
</dbReference>
<accession>A0A059FXX4</accession>
<dbReference type="RefSeq" id="WP_011647534.1">
    <property type="nucleotide sequence ID" value="NZ_ARYI01000004.1"/>
</dbReference>
<keyword evidence="2 5" id="KW-0238">DNA-binding</keyword>
<dbReference type="CDD" id="cd00093">
    <property type="entry name" value="HTH_XRE"/>
    <property type="match status" value="1"/>
</dbReference>
<dbReference type="GO" id="GO:0003677">
    <property type="term" value="F:DNA binding"/>
    <property type="evidence" value="ECO:0007669"/>
    <property type="project" value="UniProtKB-KW"/>
</dbReference>
<dbReference type="AlphaFoldDB" id="A0A059FXX4"/>
<keyword evidence="6" id="KW-1185">Reference proteome</keyword>
<reference evidence="5 6" key="1">
    <citation type="submission" date="2013-04" db="EMBL/GenBank/DDBJ databases">
        <title>Hyphomonas hirschiana VP5 Genome Sequencing.</title>
        <authorList>
            <person name="Lai Q."/>
            <person name="Shao Z."/>
        </authorList>
    </citation>
    <scope>NUCLEOTIDE SEQUENCE [LARGE SCALE GENOMIC DNA]</scope>
    <source>
        <strain evidence="5 6">VP5</strain>
    </source>
</reference>
<evidence type="ECO:0000313" key="5">
    <source>
        <dbReference type="EMBL" id="KCZ95328.1"/>
    </source>
</evidence>
<dbReference type="Pfam" id="PF01381">
    <property type="entry name" value="HTH_3"/>
    <property type="match status" value="1"/>
</dbReference>
<dbReference type="OrthoDB" id="9815697at2"/>